<organism evidence="1 2">
    <name type="scientific">Haloplanus ruber</name>
    <dbReference type="NCBI Taxonomy" id="869892"/>
    <lineage>
        <taxon>Archaea</taxon>
        <taxon>Methanobacteriati</taxon>
        <taxon>Methanobacteriota</taxon>
        <taxon>Stenosarchaea group</taxon>
        <taxon>Halobacteria</taxon>
        <taxon>Halobacteriales</taxon>
        <taxon>Haloferacaceae</taxon>
        <taxon>Haloplanus</taxon>
    </lineage>
</organism>
<evidence type="ECO:0000313" key="2">
    <source>
        <dbReference type="Proteomes" id="UP001597075"/>
    </source>
</evidence>
<dbReference type="EMBL" id="JBHUDL010000005">
    <property type="protein sequence ID" value="MFD1632777.1"/>
    <property type="molecule type" value="Genomic_DNA"/>
</dbReference>
<dbReference type="SUPFAM" id="SSF46785">
    <property type="entry name" value="Winged helix' DNA-binding domain"/>
    <property type="match status" value="1"/>
</dbReference>
<gene>
    <name evidence="1" type="ORF">ACFSBJ_03340</name>
</gene>
<reference evidence="1 2" key="1">
    <citation type="journal article" date="2019" name="Int. J. Syst. Evol. Microbiol.">
        <title>The Global Catalogue of Microorganisms (GCM) 10K type strain sequencing project: providing services to taxonomists for standard genome sequencing and annotation.</title>
        <authorList>
            <consortium name="The Broad Institute Genomics Platform"/>
            <consortium name="The Broad Institute Genome Sequencing Center for Infectious Disease"/>
            <person name="Wu L."/>
            <person name="Ma J."/>
        </authorList>
    </citation>
    <scope>NUCLEOTIDE SEQUENCE [LARGE SCALE GENOMIC DNA]</scope>
    <source>
        <strain evidence="1 2">CGMCC 1.10594</strain>
    </source>
</reference>
<protein>
    <submittedName>
        <fullName evidence="1">RNA polymerase subunit sigma-70</fullName>
    </submittedName>
</protein>
<dbReference type="Proteomes" id="UP001597075">
    <property type="component" value="Unassembled WGS sequence"/>
</dbReference>
<evidence type="ECO:0000313" key="1">
    <source>
        <dbReference type="EMBL" id="MFD1632777.1"/>
    </source>
</evidence>
<comment type="caution">
    <text evidence="1">The sequence shown here is derived from an EMBL/GenBank/DDBJ whole genome shotgun (WGS) entry which is preliminary data.</text>
</comment>
<dbReference type="RefSeq" id="WP_305882756.1">
    <property type="nucleotide sequence ID" value="NZ_CP187152.1"/>
</dbReference>
<dbReference type="InterPro" id="IPR036390">
    <property type="entry name" value="WH_DNA-bd_sf"/>
</dbReference>
<dbReference type="AlphaFoldDB" id="A0ABD6CU49"/>
<keyword evidence="2" id="KW-1185">Reference proteome</keyword>
<accession>A0ABD6CU49</accession>
<sequence>MYTPCSEKALKTLLAIDPGDSISGVARKIDENRETIRRVVNALEDEGYVEYDQGLTVVDPAVREAGLSFLAASADVVPPSISEAYVLPQFGGLEFAYTSIDAVYIWTRGGYQVARNPEDYPLFIAIDETDLEHWEQFFGSFKIPVAQERQPAEEIDQSIQFVLKPCATVEADTVDGRPVIPLQETVEFAQDHYATFQSALDMLGRMYEEVETDADYRMEPA</sequence>
<name>A0ABD6CU49_9EURY</name>
<proteinExistence type="predicted"/>